<keyword evidence="2 5" id="KW-0812">Transmembrane</keyword>
<comment type="caution">
    <text evidence="7">The sequence shown here is derived from an EMBL/GenBank/DDBJ whole genome shotgun (WGS) entry which is preliminary data.</text>
</comment>
<dbReference type="AlphaFoldDB" id="A0AAV5V3J6"/>
<feature type="non-terminal residue" evidence="7">
    <location>
        <position position="108"/>
    </location>
</feature>
<evidence type="ECO:0000256" key="3">
    <source>
        <dbReference type="ARBA" id="ARBA00022989"/>
    </source>
</evidence>
<evidence type="ECO:0000313" key="7">
    <source>
        <dbReference type="EMBL" id="GMT13382.1"/>
    </source>
</evidence>
<organism evidence="7 8">
    <name type="scientific">Pristionchus fissidentatus</name>
    <dbReference type="NCBI Taxonomy" id="1538716"/>
    <lineage>
        <taxon>Eukaryota</taxon>
        <taxon>Metazoa</taxon>
        <taxon>Ecdysozoa</taxon>
        <taxon>Nematoda</taxon>
        <taxon>Chromadorea</taxon>
        <taxon>Rhabditida</taxon>
        <taxon>Rhabditina</taxon>
        <taxon>Diplogasteromorpha</taxon>
        <taxon>Diplogasteroidea</taxon>
        <taxon>Neodiplogasteridae</taxon>
        <taxon>Pristionchus</taxon>
    </lineage>
</organism>
<evidence type="ECO:0000256" key="2">
    <source>
        <dbReference type="ARBA" id="ARBA00022692"/>
    </source>
</evidence>
<dbReference type="EMBL" id="BTSY01000002">
    <property type="protein sequence ID" value="GMT13382.1"/>
    <property type="molecule type" value="Genomic_DNA"/>
</dbReference>
<evidence type="ECO:0000313" key="8">
    <source>
        <dbReference type="Proteomes" id="UP001432322"/>
    </source>
</evidence>
<sequence length="108" mass="12514">EGRRTVVTATIIYGTFLFGWMPASCIFTLTAEGMPLYKKKGTWLSIFFFVSMLCMILKTLTNPIIYATRIPEVRNFVRRLLGFRPPSSRQVIEEDATSRRRSDNEQTR</sequence>
<feature type="transmembrane region" description="Helical" evidence="5">
    <location>
        <begin position="41"/>
        <end position="60"/>
    </location>
</feature>
<keyword evidence="4 5" id="KW-0472">Membrane</keyword>
<comment type="subcellular location">
    <subcellularLocation>
        <location evidence="1">Membrane</location>
    </subcellularLocation>
</comment>
<evidence type="ECO:0000256" key="1">
    <source>
        <dbReference type="ARBA" id="ARBA00004370"/>
    </source>
</evidence>
<keyword evidence="3 5" id="KW-1133">Transmembrane helix</keyword>
<reference evidence="7" key="1">
    <citation type="submission" date="2023-10" db="EMBL/GenBank/DDBJ databases">
        <title>Genome assembly of Pristionchus species.</title>
        <authorList>
            <person name="Yoshida K."/>
            <person name="Sommer R.J."/>
        </authorList>
    </citation>
    <scope>NUCLEOTIDE SEQUENCE</scope>
    <source>
        <strain evidence="7">RS5133</strain>
    </source>
</reference>
<gene>
    <name evidence="7" type="ORF">PFISCL1PPCAC_4679</name>
</gene>
<name>A0AAV5V3J6_9BILA</name>
<feature type="non-terminal residue" evidence="7">
    <location>
        <position position="1"/>
    </location>
</feature>
<accession>A0AAV5V3J6</accession>
<dbReference type="SUPFAM" id="SSF81321">
    <property type="entry name" value="Family A G protein-coupled receptor-like"/>
    <property type="match status" value="1"/>
</dbReference>
<evidence type="ECO:0000256" key="4">
    <source>
        <dbReference type="ARBA" id="ARBA00023136"/>
    </source>
</evidence>
<protein>
    <recommendedName>
        <fullName evidence="6">G-protein coupled receptors family 1 profile domain-containing protein</fullName>
    </recommendedName>
</protein>
<keyword evidence="8" id="KW-1185">Reference proteome</keyword>
<proteinExistence type="predicted"/>
<dbReference type="Gene3D" id="1.20.1070.10">
    <property type="entry name" value="Rhodopsin 7-helix transmembrane proteins"/>
    <property type="match status" value="1"/>
</dbReference>
<dbReference type="Proteomes" id="UP001432322">
    <property type="component" value="Unassembled WGS sequence"/>
</dbReference>
<feature type="domain" description="G-protein coupled receptors family 1 profile" evidence="6">
    <location>
        <begin position="1"/>
        <end position="66"/>
    </location>
</feature>
<dbReference type="InterPro" id="IPR017452">
    <property type="entry name" value="GPCR_Rhodpsn_7TM"/>
</dbReference>
<dbReference type="GO" id="GO:0016020">
    <property type="term" value="C:membrane"/>
    <property type="evidence" value="ECO:0007669"/>
    <property type="project" value="UniProtKB-SubCell"/>
</dbReference>
<dbReference type="PROSITE" id="PS50262">
    <property type="entry name" value="G_PROTEIN_RECEP_F1_2"/>
    <property type="match status" value="1"/>
</dbReference>
<evidence type="ECO:0000256" key="5">
    <source>
        <dbReference type="SAM" id="Phobius"/>
    </source>
</evidence>
<evidence type="ECO:0000259" key="6">
    <source>
        <dbReference type="PROSITE" id="PS50262"/>
    </source>
</evidence>
<feature type="transmembrane region" description="Helical" evidence="5">
    <location>
        <begin position="6"/>
        <end position="29"/>
    </location>
</feature>